<dbReference type="AlphaFoldDB" id="A0AAF3FAD5"/>
<evidence type="ECO:0008006" key="4">
    <source>
        <dbReference type="Google" id="ProtNLM"/>
    </source>
</evidence>
<sequence length="119" mass="13352">MSTNTTSLLKNLPCRNKRNFTIARESDKVKALEPMSGHKIAWHVPQRPDERIVKNDRFPLLLKYLEKNFGLKNTAEARSSKSAATSSSTGSTTKASKRKEASDDLETSIAKTKRLNVDF</sequence>
<name>A0AAF3FAD5_9BILA</name>
<keyword evidence="2" id="KW-1185">Reference proteome</keyword>
<evidence type="ECO:0000313" key="3">
    <source>
        <dbReference type="WBParaSite" id="MBELARI_LOCUS3852"/>
    </source>
</evidence>
<proteinExistence type="predicted"/>
<evidence type="ECO:0000256" key="1">
    <source>
        <dbReference type="SAM" id="MobiDB-lite"/>
    </source>
</evidence>
<feature type="compositionally biased region" description="Low complexity" evidence="1">
    <location>
        <begin position="80"/>
        <end position="94"/>
    </location>
</feature>
<protein>
    <recommendedName>
        <fullName evidence="4">DET1- and DDB1-associated protein 1</fullName>
    </recommendedName>
</protein>
<organism evidence="2 3">
    <name type="scientific">Mesorhabditis belari</name>
    <dbReference type="NCBI Taxonomy" id="2138241"/>
    <lineage>
        <taxon>Eukaryota</taxon>
        <taxon>Metazoa</taxon>
        <taxon>Ecdysozoa</taxon>
        <taxon>Nematoda</taxon>
        <taxon>Chromadorea</taxon>
        <taxon>Rhabditida</taxon>
        <taxon>Rhabditina</taxon>
        <taxon>Rhabditomorpha</taxon>
        <taxon>Rhabditoidea</taxon>
        <taxon>Rhabditidae</taxon>
        <taxon>Mesorhabditinae</taxon>
        <taxon>Mesorhabditis</taxon>
    </lineage>
</organism>
<reference evidence="3" key="1">
    <citation type="submission" date="2024-02" db="UniProtKB">
        <authorList>
            <consortium name="WormBaseParasite"/>
        </authorList>
    </citation>
    <scope>IDENTIFICATION</scope>
</reference>
<feature type="region of interest" description="Disordered" evidence="1">
    <location>
        <begin position="75"/>
        <end position="107"/>
    </location>
</feature>
<accession>A0AAF3FAD5</accession>
<dbReference type="WBParaSite" id="MBELARI_LOCUS3852">
    <property type="protein sequence ID" value="MBELARI_LOCUS3852"/>
    <property type="gene ID" value="MBELARI_LOCUS3852"/>
</dbReference>
<dbReference type="Proteomes" id="UP000887575">
    <property type="component" value="Unassembled WGS sequence"/>
</dbReference>
<evidence type="ECO:0000313" key="2">
    <source>
        <dbReference type="Proteomes" id="UP000887575"/>
    </source>
</evidence>